<keyword evidence="3" id="KW-0808">Transferase</keyword>
<name>A0A1G8I9W0_9HYPH</name>
<proteinExistence type="predicted"/>
<dbReference type="PANTHER" id="PTHR42912:SF45">
    <property type="entry name" value="23S RRNA (GUANINE(745)-N(1))-METHYLTRANSFERASE"/>
    <property type="match status" value="1"/>
</dbReference>
<dbReference type="InterPro" id="IPR050508">
    <property type="entry name" value="Methyltransf_Superfamily"/>
</dbReference>
<feature type="region of interest" description="Disordered" evidence="1">
    <location>
        <begin position="328"/>
        <end position="357"/>
    </location>
</feature>
<sequence>MDNAKGLDAEHGSMSATGRKPSPQAASTAKMLIEECMADGACVDAIIARLALRFETGVDAAELADVALEMRSADLRKRDRLERIADLLRHRPDIFTTLRQTGAAVRHERDEWETDAAVVRRLAAGFDAAATISQAASVQLSSLGDEEKLTAATDEIVAWLQRQGFTGPDQDILDIGCGIGRFESALSDAAHRIVGIDISLEMISVARRRCAGLRNVDLRPTFGLDLADFTNASFDCVLAVDSFPYLVLAGLAERYFEEIARVLKPSGVAALLNYSYRGSTALDRADVHRLAEAHGMQVVADGAKPFRLWDGNAFLLVASEGTLRRNDCSGVKETRASKRQAHQTDRAPVSADNPKED</sequence>
<feature type="domain" description="Methyltransferase" evidence="2">
    <location>
        <begin position="172"/>
        <end position="267"/>
    </location>
</feature>
<protein>
    <submittedName>
        <fullName evidence="3">Methyltransferase domain-containing protein</fullName>
    </submittedName>
</protein>
<dbReference type="CDD" id="cd02440">
    <property type="entry name" value="AdoMet_MTases"/>
    <property type="match status" value="1"/>
</dbReference>
<feature type="compositionally biased region" description="Basic and acidic residues" evidence="1">
    <location>
        <begin position="1"/>
        <end position="11"/>
    </location>
</feature>
<keyword evidence="4" id="KW-1185">Reference proteome</keyword>
<gene>
    <name evidence="3" type="ORF">SAMN05428953_101309</name>
</gene>
<dbReference type="GO" id="GO:0008168">
    <property type="term" value="F:methyltransferase activity"/>
    <property type="evidence" value="ECO:0007669"/>
    <property type="project" value="UniProtKB-KW"/>
</dbReference>
<accession>A0A1G8I9W0</accession>
<evidence type="ECO:0000259" key="2">
    <source>
        <dbReference type="Pfam" id="PF13649"/>
    </source>
</evidence>
<dbReference type="AlphaFoldDB" id="A0A1G8I9W0"/>
<evidence type="ECO:0000313" key="3">
    <source>
        <dbReference type="EMBL" id="SDI15748.1"/>
    </source>
</evidence>
<organism evidence="3 4">
    <name type="scientific">Mesorhizobium muleiense</name>
    <dbReference type="NCBI Taxonomy" id="1004279"/>
    <lineage>
        <taxon>Bacteria</taxon>
        <taxon>Pseudomonadati</taxon>
        <taxon>Pseudomonadota</taxon>
        <taxon>Alphaproteobacteria</taxon>
        <taxon>Hyphomicrobiales</taxon>
        <taxon>Phyllobacteriaceae</taxon>
        <taxon>Mesorhizobium</taxon>
    </lineage>
</organism>
<dbReference type="RefSeq" id="WP_236473128.1">
    <property type="nucleotide sequence ID" value="NZ_FNEE01000001.1"/>
</dbReference>
<dbReference type="PANTHER" id="PTHR42912">
    <property type="entry name" value="METHYLTRANSFERASE"/>
    <property type="match status" value="1"/>
</dbReference>
<evidence type="ECO:0000313" key="4">
    <source>
        <dbReference type="Proteomes" id="UP000198894"/>
    </source>
</evidence>
<reference evidence="4" key="1">
    <citation type="submission" date="2016-10" db="EMBL/GenBank/DDBJ databases">
        <authorList>
            <person name="Varghese N."/>
            <person name="Submissions S."/>
        </authorList>
    </citation>
    <scope>NUCLEOTIDE SEQUENCE [LARGE SCALE GENOMIC DNA]</scope>
    <source>
        <strain evidence="4">CGMCC 1.11022</strain>
    </source>
</reference>
<dbReference type="Proteomes" id="UP000198894">
    <property type="component" value="Unassembled WGS sequence"/>
</dbReference>
<dbReference type="GO" id="GO:0032259">
    <property type="term" value="P:methylation"/>
    <property type="evidence" value="ECO:0007669"/>
    <property type="project" value="UniProtKB-KW"/>
</dbReference>
<dbReference type="InterPro" id="IPR029063">
    <property type="entry name" value="SAM-dependent_MTases_sf"/>
</dbReference>
<evidence type="ECO:0000256" key="1">
    <source>
        <dbReference type="SAM" id="MobiDB-lite"/>
    </source>
</evidence>
<dbReference type="InterPro" id="IPR041698">
    <property type="entry name" value="Methyltransf_25"/>
</dbReference>
<dbReference type="Pfam" id="PF13649">
    <property type="entry name" value="Methyltransf_25"/>
    <property type="match status" value="1"/>
</dbReference>
<keyword evidence="3" id="KW-0489">Methyltransferase</keyword>
<dbReference type="SUPFAM" id="SSF53335">
    <property type="entry name" value="S-adenosyl-L-methionine-dependent methyltransferases"/>
    <property type="match status" value="1"/>
</dbReference>
<dbReference type="Gene3D" id="3.40.50.150">
    <property type="entry name" value="Vaccinia Virus protein VP39"/>
    <property type="match status" value="1"/>
</dbReference>
<dbReference type="EMBL" id="FNEE01000001">
    <property type="protein sequence ID" value="SDI15748.1"/>
    <property type="molecule type" value="Genomic_DNA"/>
</dbReference>
<feature type="region of interest" description="Disordered" evidence="1">
    <location>
        <begin position="1"/>
        <end position="26"/>
    </location>
</feature>